<reference evidence="6" key="1">
    <citation type="submission" date="2021-12" db="EMBL/GenBank/DDBJ databases">
        <title>Novel species in genus Dyadobacter.</title>
        <authorList>
            <person name="Ma C."/>
        </authorList>
    </citation>
    <scope>NUCLEOTIDE SEQUENCE</scope>
    <source>
        <strain evidence="6">LJ419</strain>
    </source>
</reference>
<dbReference type="PANTHER" id="PTHR12526:SF640">
    <property type="entry name" value="COLANIC ACID BIOSYNTHESIS GLYCOSYLTRANSFERASE WCAL-RELATED"/>
    <property type="match status" value="1"/>
</dbReference>
<dbReference type="SUPFAM" id="SSF53756">
    <property type="entry name" value="UDP-Glycosyltransferase/glycogen phosphorylase"/>
    <property type="match status" value="1"/>
</dbReference>
<name>A0A9X1PKE0_9BACT</name>
<comment type="similarity">
    <text evidence="1">Belongs to the glycosyltransferase group 1 family. Glycosyltransferase 4 subfamily.</text>
</comment>
<keyword evidence="2" id="KW-0328">Glycosyltransferase</keyword>
<evidence type="ECO:0000256" key="1">
    <source>
        <dbReference type="ARBA" id="ARBA00009481"/>
    </source>
</evidence>
<comment type="caution">
    <text evidence="6">The sequence shown here is derived from an EMBL/GenBank/DDBJ whole genome shotgun (WGS) entry which is preliminary data.</text>
</comment>
<organism evidence="6 7">
    <name type="scientific">Dyadobacter chenwenxiniae</name>
    <dbReference type="NCBI Taxonomy" id="2906456"/>
    <lineage>
        <taxon>Bacteria</taxon>
        <taxon>Pseudomonadati</taxon>
        <taxon>Bacteroidota</taxon>
        <taxon>Cytophagia</taxon>
        <taxon>Cytophagales</taxon>
        <taxon>Spirosomataceae</taxon>
        <taxon>Dyadobacter</taxon>
    </lineage>
</organism>
<evidence type="ECO:0000313" key="6">
    <source>
        <dbReference type="EMBL" id="MCF0062685.1"/>
    </source>
</evidence>
<feature type="domain" description="Glycosyl transferase family 1" evidence="4">
    <location>
        <begin position="177"/>
        <end position="332"/>
    </location>
</feature>
<dbReference type="RefSeq" id="WP_234655775.1">
    <property type="nucleotide sequence ID" value="NZ_CP094997.1"/>
</dbReference>
<dbReference type="Pfam" id="PF00534">
    <property type="entry name" value="Glycos_transf_1"/>
    <property type="match status" value="1"/>
</dbReference>
<dbReference type="EMBL" id="JAJTTC010000002">
    <property type="protein sequence ID" value="MCF0062685.1"/>
    <property type="molecule type" value="Genomic_DNA"/>
</dbReference>
<evidence type="ECO:0000259" key="4">
    <source>
        <dbReference type="Pfam" id="PF00534"/>
    </source>
</evidence>
<keyword evidence="7" id="KW-1185">Reference proteome</keyword>
<evidence type="ECO:0000313" key="7">
    <source>
        <dbReference type="Proteomes" id="UP001139000"/>
    </source>
</evidence>
<accession>A0A9X1PKE0</accession>
<dbReference type="GO" id="GO:0016757">
    <property type="term" value="F:glycosyltransferase activity"/>
    <property type="evidence" value="ECO:0007669"/>
    <property type="project" value="UniProtKB-KW"/>
</dbReference>
<dbReference type="InterPro" id="IPR001296">
    <property type="entry name" value="Glyco_trans_1"/>
</dbReference>
<evidence type="ECO:0000256" key="2">
    <source>
        <dbReference type="ARBA" id="ARBA00022676"/>
    </source>
</evidence>
<sequence>MMQTTISLKNVLHVGPNYIRHKGGMGAVIATYQKHIPGFQFIPSYEGNYNSVLNIPFFALSFLRILWKLFTDRDIKAVHAHGASFGSFYRKYLIFIFSKYIFHKKFVYHLHAAEYHTFYDETNQFAKSLIQHLIKESDCIIVLSESWANFIYDKFQPKKVVVLHNPVEIPSQTKAQSKSDSPITSFLFLGRIGERKGIFDLLDVIVKNRAYYQDKISLTIGGDGEVEKLKNYFKEYQLDHICNYVGWVDGELKQQLLNACDVLILPSYNEGLPIAILEAMSYGKAILSTNVGGIPEVVKDGVNGYVITPGDKLALETNIANLITDKSRLDLMGRQSLKIVSNYDINTVTKRLQNVYDTFIPGTAELQVSKMNTTI</sequence>
<dbReference type="AlphaFoldDB" id="A0A9X1PKE0"/>
<evidence type="ECO:0000256" key="3">
    <source>
        <dbReference type="ARBA" id="ARBA00022679"/>
    </source>
</evidence>
<dbReference type="Proteomes" id="UP001139000">
    <property type="component" value="Unassembled WGS sequence"/>
</dbReference>
<dbReference type="InterPro" id="IPR028098">
    <property type="entry name" value="Glyco_trans_4-like_N"/>
</dbReference>
<proteinExistence type="inferred from homology"/>
<keyword evidence="3" id="KW-0808">Transferase</keyword>
<evidence type="ECO:0000259" key="5">
    <source>
        <dbReference type="Pfam" id="PF13439"/>
    </source>
</evidence>
<dbReference type="Gene3D" id="3.40.50.2000">
    <property type="entry name" value="Glycogen Phosphorylase B"/>
    <property type="match status" value="2"/>
</dbReference>
<feature type="domain" description="Glycosyltransferase subfamily 4-like N-terminal" evidence="5">
    <location>
        <begin position="54"/>
        <end position="168"/>
    </location>
</feature>
<protein>
    <submittedName>
        <fullName evidence="6">Glycosyltransferase family 4 protein</fullName>
    </submittedName>
</protein>
<dbReference type="CDD" id="cd03801">
    <property type="entry name" value="GT4_PimA-like"/>
    <property type="match status" value="1"/>
</dbReference>
<gene>
    <name evidence="6" type="ORF">LXM26_14350</name>
</gene>
<dbReference type="Pfam" id="PF13439">
    <property type="entry name" value="Glyco_transf_4"/>
    <property type="match status" value="1"/>
</dbReference>
<dbReference type="PANTHER" id="PTHR12526">
    <property type="entry name" value="GLYCOSYLTRANSFERASE"/>
    <property type="match status" value="1"/>
</dbReference>